<evidence type="ECO:0000313" key="2">
    <source>
        <dbReference type="EMBL" id="KAF1990246.1"/>
    </source>
</evidence>
<gene>
    <name evidence="2" type="ORF">K402DRAFT_401111</name>
</gene>
<evidence type="ECO:0000313" key="3">
    <source>
        <dbReference type="Proteomes" id="UP000800041"/>
    </source>
</evidence>
<dbReference type="Proteomes" id="UP000800041">
    <property type="component" value="Unassembled WGS sequence"/>
</dbReference>
<proteinExistence type="predicted"/>
<reference evidence="2" key="1">
    <citation type="journal article" date="2020" name="Stud. Mycol.">
        <title>101 Dothideomycetes genomes: a test case for predicting lifestyles and emergence of pathogens.</title>
        <authorList>
            <person name="Haridas S."/>
            <person name="Albert R."/>
            <person name="Binder M."/>
            <person name="Bloem J."/>
            <person name="Labutti K."/>
            <person name="Salamov A."/>
            <person name="Andreopoulos B."/>
            <person name="Baker S."/>
            <person name="Barry K."/>
            <person name="Bills G."/>
            <person name="Bluhm B."/>
            <person name="Cannon C."/>
            <person name="Castanera R."/>
            <person name="Culley D."/>
            <person name="Daum C."/>
            <person name="Ezra D."/>
            <person name="Gonzalez J."/>
            <person name="Henrissat B."/>
            <person name="Kuo A."/>
            <person name="Liang C."/>
            <person name="Lipzen A."/>
            <person name="Lutzoni F."/>
            <person name="Magnuson J."/>
            <person name="Mondo S."/>
            <person name="Nolan M."/>
            <person name="Ohm R."/>
            <person name="Pangilinan J."/>
            <person name="Park H.-J."/>
            <person name="Ramirez L."/>
            <person name="Alfaro M."/>
            <person name="Sun H."/>
            <person name="Tritt A."/>
            <person name="Yoshinaga Y."/>
            <person name="Zwiers L.-H."/>
            <person name="Turgeon B."/>
            <person name="Goodwin S."/>
            <person name="Spatafora J."/>
            <person name="Crous P."/>
            <person name="Grigoriev I."/>
        </authorList>
    </citation>
    <scope>NUCLEOTIDE SEQUENCE</scope>
    <source>
        <strain evidence="2">CBS 113979</strain>
    </source>
</reference>
<sequence length="237" mass="25006">MVKEDAVRSSRACYSRQLLRKGQAAGCSGREGFGDGTLEMFRPVGGGPLPKRNATACVGGRKTVGPMAFKVCTGVMHVRLQQAGVVQRNRTLPACVASYSAGSSGRRGTGDDVGGGGAQVTRWWLWIAIRRGEEEWVADGKELVVCRSHVGDRGRYVMQIGMTGKTVDSGVGNGSEGRLLLRGCREKDASVGNSVSVHEPNRVQRKVQSRGRDGVHFVGTGGRGRVGGGPGQGGRVV</sequence>
<evidence type="ECO:0000256" key="1">
    <source>
        <dbReference type="SAM" id="MobiDB-lite"/>
    </source>
</evidence>
<name>A0A6G1HAJ7_9PEZI</name>
<dbReference type="AlphaFoldDB" id="A0A6G1HAJ7"/>
<feature type="compositionally biased region" description="Gly residues" evidence="1">
    <location>
        <begin position="219"/>
        <end position="237"/>
    </location>
</feature>
<keyword evidence="3" id="KW-1185">Reference proteome</keyword>
<dbReference type="EMBL" id="ML977142">
    <property type="protein sequence ID" value="KAF1990246.1"/>
    <property type="molecule type" value="Genomic_DNA"/>
</dbReference>
<feature type="region of interest" description="Disordered" evidence="1">
    <location>
        <begin position="191"/>
        <end position="237"/>
    </location>
</feature>
<accession>A0A6G1HAJ7</accession>
<organism evidence="2 3">
    <name type="scientific">Aulographum hederae CBS 113979</name>
    <dbReference type="NCBI Taxonomy" id="1176131"/>
    <lineage>
        <taxon>Eukaryota</taxon>
        <taxon>Fungi</taxon>
        <taxon>Dikarya</taxon>
        <taxon>Ascomycota</taxon>
        <taxon>Pezizomycotina</taxon>
        <taxon>Dothideomycetes</taxon>
        <taxon>Pleosporomycetidae</taxon>
        <taxon>Aulographales</taxon>
        <taxon>Aulographaceae</taxon>
    </lineage>
</organism>
<protein>
    <submittedName>
        <fullName evidence="2">Uncharacterized protein</fullName>
    </submittedName>
</protein>